<sequence length="404" mass="45063">MASYTLSTERRAMLCGHVLFRLFSLSQLGPSLDTTRHPLHDLTAPDSDDIQQAYIIEPQSGDIYYIYILSTPKKPLQRLLLTMSQLIELSPYSISGEDSTKVFVGRKETSLVLLELETGKIKATLNSAECPWDPFEDLSRDREDEDEDAVDLDELDGTRPRKVKSTSTEVFIGRTDYYLSIYTRPLDRSFPRPPPQNLSFSTYGPNNQDVSFQSLYTKTPDDTYVQAMANGKIMAFRSTREAEAGEGKGETKALWGHAYDEPIVATFDVLRSPSRPAPFVLLQPMLSLPSLLPNVDLTSAAKNARLPNLEIFGDTNNFDDPDYGVGRAAGRLIDPPPGTFNHGQSSSYPASDSDAVGDRDYDLPPSVDSITRFMKRKKLRQLCADPQVASVDRRCLVGVRKMES</sequence>
<evidence type="ECO:0000313" key="2">
    <source>
        <dbReference type="Proteomes" id="UP001055072"/>
    </source>
</evidence>
<comment type="caution">
    <text evidence="1">The sequence shown here is derived from an EMBL/GenBank/DDBJ whole genome shotgun (WGS) entry which is preliminary data.</text>
</comment>
<evidence type="ECO:0000313" key="1">
    <source>
        <dbReference type="EMBL" id="KAI0085284.1"/>
    </source>
</evidence>
<dbReference type="EMBL" id="MU274932">
    <property type="protein sequence ID" value="KAI0085284.1"/>
    <property type="molecule type" value="Genomic_DNA"/>
</dbReference>
<keyword evidence="2" id="KW-1185">Reference proteome</keyword>
<protein>
    <submittedName>
        <fullName evidence="1">Uncharacterized protein</fullName>
    </submittedName>
</protein>
<gene>
    <name evidence="1" type="ORF">BDY19DRAFT_996835</name>
</gene>
<proteinExistence type="predicted"/>
<reference evidence="1" key="1">
    <citation type="journal article" date="2021" name="Environ. Microbiol.">
        <title>Gene family expansions and transcriptome signatures uncover fungal adaptations to wood decay.</title>
        <authorList>
            <person name="Hage H."/>
            <person name="Miyauchi S."/>
            <person name="Viragh M."/>
            <person name="Drula E."/>
            <person name="Min B."/>
            <person name="Chaduli D."/>
            <person name="Navarro D."/>
            <person name="Favel A."/>
            <person name="Norest M."/>
            <person name="Lesage-Meessen L."/>
            <person name="Balint B."/>
            <person name="Merenyi Z."/>
            <person name="de Eugenio L."/>
            <person name="Morin E."/>
            <person name="Martinez A.T."/>
            <person name="Baldrian P."/>
            <person name="Stursova M."/>
            <person name="Martinez M.J."/>
            <person name="Novotny C."/>
            <person name="Magnuson J.K."/>
            <person name="Spatafora J.W."/>
            <person name="Maurice S."/>
            <person name="Pangilinan J."/>
            <person name="Andreopoulos W."/>
            <person name="LaButti K."/>
            <person name="Hundley H."/>
            <person name="Na H."/>
            <person name="Kuo A."/>
            <person name="Barry K."/>
            <person name="Lipzen A."/>
            <person name="Henrissat B."/>
            <person name="Riley R."/>
            <person name="Ahrendt S."/>
            <person name="Nagy L.G."/>
            <person name="Grigoriev I.V."/>
            <person name="Martin F."/>
            <person name="Rosso M.N."/>
        </authorList>
    </citation>
    <scope>NUCLEOTIDE SEQUENCE</scope>
    <source>
        <strain evidence="1">CBS 384.51</strain>
    </source>
</reference>
<organism evidence="1 2">
    <name type="scientific">Irpex rosettiformis</name>
    <dbReference type="NCBI Taxonomy" id="378272"/>
    <lineage>
        <taxon>Eukaryota</taxon>
        <taxon>Fungi</taxon>
        <taxon>Dikarya</taxon>
        <taxon>Basidiomycota</taxon>
        <taxon>Agaricomycotina</taxon>
        <taxon>Agaricomycetes</taxon>
        <taxon>Polyporales</taxon>
        <taxon>Irpicaceae</taxon>
        <taxon>Irpex</taxon>
    </lineage>
</organism>
<dbReference type="Proteomes" id="UP001055072">
    <property type="component" value="Unassembled WGS sequence"/>
</dbReference>
<accession>A0ACB8TTX0</accession>
<name>A0ACB8TTX0_9APHY</name>